<dbReference type="Proteomes" id="UP000324738">
    <property type="component" value="Unassembled WGS sequence"/>
</dbReference>
<organism evidence="5 6">
    <name type="scientific">Aureimonas fodinaquatilis</name>
    <dbReference type="NCBI Taxonomy" id="2565783"/>
    <lineage>
        <taxon>Bacteria</taxon>
        <taxon>Pseudomonadati</taxon>
        <taxon>Pseudomonadota</taxon>
        <taxon>Alphaproteobacteria</taxon>
        <taxon>Hyphomicrobiales</taxon>
        <taxon>Aurantimonadaceae</taxon>
        <taxon>Aureimonas</taxon>
    </lineage>
</organism>
<dbReference type="AlphaFoldDB" id="A0A5B0DVL1"/>
<dbReference type="PRINTS" id="PR00035">
    <property type="entry name" value="HTHGNTR"/>
</dbReference>
<dbReference type="Gene3D" id="1.10.10.10">
    <property type="entry name" value="Winged helix-like DNA-binding domain superfamily/Winged helix DNA-binding domain"/>
    <property type="match status" value="1"/>
</dbReference>
<dbReference type="PROSITE" id="PS50949">
    <property type="entry name" value="HTH_GNTR"/>
    <property type="match status" value="1"/>
</dbReference>
<dbReference type="GO" id="GO:0003677">
    <property type="term" value="F:DNA binding"/>
    <property type="evidence" value="ECO:0007669"/>
    <property type="project" value="UniProtKB-KW"/>
</dbReference>
<dbReference type="Pfam" id="PF00392">
    <property type="entry name" value="GntR"/>
    <property type="match status" value="1"/>
</dbReference>
<dbReference type="SUPFAM" id="SSF48008">
    <property type="entry name" value="GntR ligand-binding domain-like"/>
    <property type="match status" value="1"/>
</dbReference>
<accession>A0A5B0DVL1</accession>
<evidence type="ECO:0000259" key="4">
    <source>
        <dbReference type="PROSITE" id="PS50949"/>
    </source>
</evidence>
<keyword evidence="1" id="KW-0805">Transcription regulation</keyword>
<evidence type="ECO:0000256" key="2">
    <source>
        <dbReference type="ARBA" id="ARBA00023125"/>
    </source>
</evidence>
<dbReference type="InterPro" id="IPR036388">
    <property type="entry name" value="WH-like_DNA-bd_sf"/>
</dbReference>
<gene>
    <name evidence="5" type="ORF">FPY71_09875</name>
</gene>
<dbReference type="PANTHER" id="PTHR43537:SF41">
    <property type="entry name" value="TRANSCRIPTIONAL REGULATORY PROTEIN"/>
    <property type="match status" value="1"/>
</dbReference>
<dbReference type="SUPFAM" id="SSF46785">
    <property type="entry name" value="Winged helix' DNA-binding domain"/>
    <property type="match status" value="1"/>
</dbReference>
<dbReference type="GO" id="GO:0003700">
    <property type="term" value="F:DNA-binding transcription factor activity"/>
    <property type="evidence" value="ECO:0007669"/>
    <property type="project" value="InterPro"/>
</dbReference>
<keyword evidence="6" id="KW-1185">Reference proteome</keyword>
<keyword evidence="2" id="KW-0238">DNA-binding</keyword>
<dbReference type="InterPro" id="IPR008920">
    <property type="entry name" value="TF_FadR/GntR_C"/>
</dbReference>
<sequence length="222" mass="24780">MLNIKAKNIGTMASAADLIFEALRESIVDGDLQDGDLLRQDQLATMFNVSRIPVREALARLEEQGLVTNQRYKGAVVSSLSLAEIAETFEFRALLESEVIRHSVRNLRPESLREATLFHKQFAAEKNSANWATLNRRFHETLYQDAGRPYFLQVAGAALDKVGRYLRAQLVLTDGMARARAEHAEILQACKDADADLAARLTHDHIMGACTGLVEFLKVQRS</sequence>
<dbReference type="InterPro" id="IPR036390">
    <property type="entry name" value="WH_DNA-bd_sf"/>
</dbReference>
<comment type="caution">
    <text evidence="5">The sequence shown here is derived from an EMBL/GenBank/DDBJ whole genome shotgun (WGS) entry which is preliminary data.</text>
</comment>
<dbReference type="SMART" id="SM00345">
    <property type="entry name" value="HTH_GNTR"/>
    <property type="match status" value="1"/>
</dbReference>
<keyword evidence="3" id="KW-0804">Transcription</keyword>
<dbReference type="Gene3D" id="1.20.120.530">
    <property type="entry name" value="GntR ligand-binding domain-like"/>
    <property type="match status" value="1"/>
</dbReference>
<evidence type="ECO:0000256" key="3">
    <source>
        <dbReference type="ARBA" id="ARBA00023163"/>
    </source>
</evidence>
<proteinExistence type="predicted"/>
<dbReference type="InterPro" id="IPR011711">
    <property type="entry name" value="GntR_C"/>
</dbReference>
<reference evidence="5 6" key="1">
    <citation type="submission" date="2019-08" db="EMBL/GenBank/DDBJ databases">
        <title>Aureimonas fodiniaquatilis sp. nov., isolated from a coal mine wastewater.</title>
        <authorList>
            <person name="Kim W."/>
        </authorList>
    </citation>
    <scope>NUCLEOTIDE SEQUENCE [LARGE SCALE GENOMIC DNA]</scope>
    <source>
        <strain evidence="5 6">CAU 1482</strain>
    </source>
</reference>
<dbReference type="OrthoDB" id="9788098at2"/>
<dbReference type="RefSeq" id="WP_149300060.1">
    <property type="nucleotide sequence ID" value="NZ_VTWH01000002.1"/>
</dbReference>
<evidence type="ECO:0000313" key="5">
    <source>
        <dbReference type="EMBL" id="KAA0970774.1"/>
    </source>
</evidence>
<evidence type="ECO:0000256" key="1">
    <source>
        <dbReference type="ARBA" id="ARBA00023015"/>
    </source>
</evidence>
<dbReference type="Pfam" id="PF07729">
    <property type="entry name" value="FCD"/>
    <property type="match status" value="1"/>
</dbReference>
<protein>
    <submittedName>
        <fullName evidence="5">GntR family transcriptional regulator</fullName>
    </submittedName>
</protein>
<feature type="domain" description="HTH gntR-type" evidence="4">
    <location>
        <begin position="13"/>
        <end position="80"/>
    </location>
</feature>
<evidence type="ECO:0000313" key="6">
    <source>
        <dbReference type="Proteomes" id="UP000324738"/>
    </source>
</evidence>
<dbReference type="PANTHER" id="PTHR43537">
    <property type="entry name" value="TRANSCRIPTIONAL REGULATOR, GNTR FAMILY"/>
    <property type="match status" value="1"/>
</dbReference>
<dbReference type="SMART" id="SM00895">
    <property type="entry name" value="FCD"/>
    <property type="match status" value="1"/>
</dbReference>
<dbReference type="CDD" id="cd07377">
    <property type="entry name" value="WHTH_GntR"/>
    <property type="match status" value="1"/>
</dbReference>
<dbReference type="InterPro" id="IPR000524">
    <property type="entry name" value="Tscrpt_reg_HTH_GntR"/>
</dbReference>
<dbReference type="EMBL" id="VTWH01000002">
    <property type="protein sequence ID" value="KAA0970774.1"/>
    <property type="molecule type" value="Genomic_DNA"/>
</dbReference>
<name>A0A5B0DVL1_9HYPH</name>